<feature type="domain" description="Wax synthase" evidence="9">
    <location>
        <begin position="205"/>
        <end position="292"/>
    </location>
</feature>
<dbReference type="GO" id="GO:0006629">
    <property type="term" value="P:lipid metabolic process"/>
    <property type="evidence" value="ECO:0007669"/>
    <property type="project" value="InterPro"/>
</dbReference>
<keyword evidence="5 8" id="KW-0812">Transmembrane</keyword>
<dbReference type="PANTHER" id="PTHR31595:SF57">
    <property type="entry name" value="OS04G0481900 PROTEIN"/>
    <property type="match status" value="1"/>
</dbReference>
<evidence type="ECO:0000259" key="9">
    <source>
        <dbReference type="Pfam" id="PF13813"/>
    </source>
</evidence>
<evidence type="ECO:0000256" key="2">
    <source>
        <dbReference type="ARBA" id="ARBA00005179"/>
    </source>
</evidence>
<organism evidence="10 11">
    <name type="scientific">Byssothecium circinans</name>
    <dbReference type="NCBI Taxonomy" id="147558"/>
    <lineage>
        <taxon>Eukaryota</taxon>
        <taxon>Fungi</taxon>
        <taxon>Dikarya</taxon>
        <taxon>Ascomycota</taxon>
        <taxon>Pezizomycotina</taxon>
        <taxon>Dothideomycetes</taxon>
        <taxon>Pleosporomycetidae</taxon>
        <taxon>Pleosporales</taxon>
        <taxon>Massarineae</taxon>
        <taxon>Massarinaceae</taxon>
        <taxon>Byssothecium</taxon>
    </lineage>
</organism>
<evidence type="ECO:0000256" key="3">
    <source>
        <dbReference type="ARBA" id="ARBA00007282"/>
    </source>
</evidence>
<dbReference type="GO" id="GO:0016020">
    <property type="term" value="C:membrane"/>
    <property type="evidence" value="ECO:0007669"/>
    <property type="project" value="UniProtKB-SubCell"/>
</dbReference>
<protein>
    <recommendedName>
        <fullName evidence="9">Wax synthase domain-containing protein</fullName>
    </recommendedName>
</protein>
<evidence type="ECO:0000256" key="6">
    <source>
        <dbReference type="ARBA" id="ARBA00022989"/>
    </source>
</evidence>
<keyword evidence="4" id="KW-0808">Transferase</keyword>
<comment type="subcellular location">
    <subcellularLocation>
        <location evidence="1">Membrane</location>
        <topology evidence="1">Multi-pass membrane protein</topology>
    </subcellularLocation>
</comment>
<keyword evidence="11" id="KW-1185">Reference proteome</keyword>
<sequence length="352" mass="39516">MTSHPPDLEEDLLSQLLVDIPQAIITLVVPVVLGYLSIYALLKRWVWVGRLLALPAIVLFWVSGDVAPVRCRAFKSGLNFCVAIAIMRLLDLHILDITNTFPKHTSPNAPRPSITTLMLLTELRYESFTPNPIRHWRMPNYPFPSSPQKRQIFYSEPIQFLIHLVLFIILQCLPQILPVKALGILFAIWLLWTGLEMVLRYKNSPPLFGPIYLADSLATFWTETWHNALAAPCLSLAYTPTTYMLSRLGLPRSVVRSCAVVASFGLMAVFHMYSMTPVLSDEGRRRVGWFFVANGVATVVEVAVWGKRRCWVRGAFAWGVQLGLASWTVARAEVADGVLGADWRGLCRARGG</sequence>
<evidence type="ECO:0000256" key="7">
    <source>
        <dbReference type="ARBA" id="ARBA00023136"/>
    </source>
</evidence>
<evidence type="ECO:0000313" key="11">
    <source>
        <dbReference type="Proteomes" id="UP000800035"/>
    </source>
</evidence>
<evidence type="ECO:0000256" key="8">
    <source>
        <dbReference type="SAM" id="Phobius"/>
    </source>
</evidence>
<feature type="transmembrane region" description="Helical" evidence="8">
    <location>
        <begin position="20"/>
        <end position="38"/>
    </location>
</feature>
<keyword evidence="6 8" id="KW-1133">Transmembrane helix</keyword>
<name>A0A6A5U5R1_9PLEO</name>
<dbReference type="EMBL" id="ML976985">
    <property type="protein sequence ID" value="KAF1959299.1"/>
    <property type="molecule type" value="Genomic_DNA"/>
</dbReference>
<dbReference type="AlphaFoldDB" id="A0A6A5U5R1"/>
<feature type="transmembrane region" description="Helical" evidence="8">
    <location>
        <begin position="182"/>
        <end position="199"/>
    </location>
</feature>
<evidence type="ECO:0000313" key="10">
    <source>
        <dbReference type="EMBL" id="KAF1959299.1"/>
    </source>
</evidence>
<gene>
    <name evidence="10" type="ORF">CC80DRAFT_523979</name>
</gene>
<evidence type="ECO:0000256" key="5">
    <source>
        <dbReference type="ARBA" id="ARBA00022692"/>
    </source>
</evidence>
<dbReference type="OrthoDB" id="1077582at2759"/>
<dbReference type="Proteomes" id="UP000800035">
    <property type="component" value="Unassembled WGS sequence"/>
</dbReference>
<feature type="transmembrane region" description="Helical" evidence="8">
    <location>
        <begin position="45"/>
        <end position="64"/>
    </location>
</feature>
<dbReference type="GO" id="GO:0008374">
    <property type="term" value="F:O-acyltransferase activity"/>
    <property type="evidence" value="ECO:0007669"/>
    <property type="project" value="InterPro"/>
</dbReference>
<comment type="pathway">
    <text evidence="2">Secondary metabolite biosynthesis.</text>
</comment>
<comment type="similarity">
    <text evidence="3">Belongs to the wax synthase family.</text>
</comment>
<reference evidence="10" key="1">
    <citation type="journal article" date="2020" name="Stud. Mycol.">
        <title>101 Dothideomycetes genomes: a test case for predicting lifestyles and emergence of pathogens.</title>
        <authorList>
            <person name="Haridas S."/>
            <person name="Albert R."/>
            <person name="Binder M."/>
            <person name="Bloem J."/>
            <person name="Labutti K."/>
            <person name="Salamov A."/>
            <person name="Andreopoulos B."/>
            <person name="Baker S."/>
            <person name="Barry K."/>
            <person name="Bills G."/>
            <person name="Bluhm B."/>
            <person name="Cannon C."/>
            <person name="Castanera R."/>
            <person name="Culley D."/>
            <person name="Daum C."/>
            <person name="Ezra D."/>
            <person name="Gonzalez J."/>
            <person name="Henrissat B."/>
            <person name="Kuo A."/>
            <person name="Liang C."/>
            <person name="Lipzen A."/>
            <person name="Lutzoni F."/>
            <person name="Magnuson J."/>
            <person name="Mondo S."/>
            <person name="Nolan M."/>
            <person name="Ohm R."/>
            <person name="Pangilinan J."/>
            <person name="Park H.-J."/>
            <person name="Ramirez L."/>
            <person name="Alfaro M."/>
            <person name="Sun H."/>
            <person name="Tritt A."/>
            <person name="Yoshinaga Y."/>
            <person name="Zwiers L.-H."/>
            <person name="Turgeon B."/>
            <person name="Goodwin S."/>
            <person name="Spatafora J."/>
            <person name="Crous P."/>
            <person name="Grigoriev I."/>
        </authorList>
    </citation>
    <scope>NUCLEOTIDE SEQUENCE</scope>
    <source>
        <strain evidence="10">CBS 675.92</strain>
    </source>
</reference>
<dbReference type="PANTHER" id="PTHR31595">
    <property type="entry name" value="LONG-CHAIN-ALCOHOL O-FATTY-ACYLTRANSFERASE 3-RELATED"/>
    <property type="match status" value="1"/>
</dbReference>
<evidence type="ECO:0000256" key="1">
    <source>
        <dbReference type="ARBA" id="ARBA00004141"/>
    </source>
</evidence>
<evidence type="ECO:0000256" key="4">
    <source>
        <dbReference type="ARBA" id="ARBA00022679"/>
    </source>
</evidence>
<proteinExistence type="inferred from homology"/>
<feature type="transmembrane region" description="Helical" evidence="8">
    <location>
        <begin position="254"/>
        <end position="275"/>
    </location>
</feature>
<accession>A0A6A5U5R1</accession>
<keyword evidence="7 8" id="KW-0472">Membrane</keyword>
<dbReference type="InterPro" id="IPR032805">
    <property type="entry name" value="Wax_synthase_dom"/>
</dbReference>
<feature type="transmembrane region" description="Helical" evidence="8">
    <location>
        <begin position="287"/>
        <end position="306"/>
    </location>
</feature>
<dbReference type="Pfam" id="PF13813">
    <property type="entry name" value="MBOAT_2"/>
    <property type="match status" value="1"/>
</dbReference>
<dbReference type="InterPro" id="IPR044851">
    <property type="entry name" value="Wax_synthase"/>
</dbReference>